<evidence type="ECO:0000313" key="3">
    <source>
        <dbReference type="Proteomes" id="UP000466848"/>
    </source>
</evidence>
<name>A0A858BTK6_9FIRM</name>
<reference evidence="2 3" key="1">
    <citation type="submission" date="2020-02" db="EMBL/GenBank/DDBJ databases">
        <authorList>
            <person name="Kim Y.B."/>
            <person name="Roh S.W."/>
        </authorList>
    </citation>
    <scope>NUCLEOTIDE SEQUENCE [LARGE SCALE GENOMIC DNA]</scope>
    <source>
        <strain evidence="2 3">DSM 103574</strain>
    </source>
</reference>
<dbReference type="SUPFAM" id="SSF52096">
    <property type="entry name" value="ClpP/crotonase"/>
    <property type="match status" value="1"/>
</dbReference>
<dbReference type="EMBL" id="CP048649">
    <property type="protein sequence ID" value="QIB69263.1"/>
    <property type="molecule type" value="Genomic_DNA"/>
</dbReference>
<feature type="compositionally biased region" description="Basic and acidic residues" evidence="1">
    <location>
        <begin position="15"/>
        <end position="24"/>
    </location>
</feature>
<gene>
    <name evidence="2" type="ORF">Ami103574_07975</name>
</gene>
<keyword evidence="3" id="KW-1185">Reference proteome</keyword>
<evidence type="ECO:0000313" key="2">
    <source>
        <dbReference type="EMBL" id="QIB69263.1"/>
    </source>
</evidence>
<dbReference type="Pfam" id="PF00574">
    <property type="entry name" value="CLP_protease"/>
    <property type="match status" value="1"/>
</dbReference>
<organism evidence="2 3">
    <name type="scientific">Aminipila butyrica</name>
    <dbReference type="NCBI Taxonomy" id="433296"/>
    <lineage>
        <taxon>Bacteria</taxon>
        <taxon>Bacillati</taxon>
        <taxon>Bacillota</taxon>
        <taxon>Clostridia</taxon>
        <taxon>Peptostreptococcales</taxon>
        <taxon>Anaerovoracaceae</taxon>
        <taxon>Aminipila</taxon>
    </lineage>
</organism>
<proteinExistence type="predicted"/>
<dbReference type="AlphaFoldDB" id="A0A858BTK6"/>
<accession>A0A858BTK6</accession>
<feature type="region of interest" description="Disordered" evidence="1">
    <location>
        <begin position="1"/>
        <end position="24"/>
    </location>
</feature>
<dbReference type="InterPro" id="IPR029045">
    <property type="entry name" value="ClpP/crotonase-like_dom_sf"/>
</dbReference>
<dbReference type="Proteomes" id="UP000466848">
    <property type="component" value="Chromosome"/>
</dbReference>
<sequence>MNNFVNQEEEIDQGSGKKESDSSEAKENILELGVTNMVEDFKSDILCLPIIGSIEGHTFASPTDKTTKYEHIIPQLTAIEQNDQIQGLLIILNTVGGDVEAGLAIAELIATLSKPTVSLVLGGGHSIGIPLATAANYSFIAESATMTLHPIRMSGMIIGAEPTYDYFRKMQDRIIDFIIRTSHADRDHIVSLMNCTDNMSNDVGTVLFSHDAVKVGLIEEIGGLSQSLNKLYQMIEEEHCKNQQPVKEKELSKKK</sequence>
<evidence type="ECO:0000256" key="1">
    <source>
        <dbReference type="SAM" id="MobiDB-lite"/>
    </source>
</evidence>
<dbReference type="RefSeq" id="WP_163066368.1">
    <property type="nucleotide sequence ID" value="NZ_CP048649.1"/>
</dbReference>
<dbReference type="InterPro" id="IPR023562">
    <property type="entry name" value="ClpP/TepA"/>
</dbReference>
<dbReference type="Gene3D" id="3.90.226.10">
    <property type="entry name" value="2-enoyl-CoA Hydratase, Chain A, domain 1"/>
    <property type="match status" value="1"/>
</dbReference>
<dbReference type="KEGG" id="abut:Ami103574_07975"/>
<protein>
    <submittedName>
        <fullName evidence="2">Translocation-enhancing protein TepA</fullName>
    </submittedName>
</protein>